<organism evidence="1 2">
    <name type="scientific">Thermococcus camini</name>
    <dbReference type="NCBI Taxonomy" id="2016373"/>
    <lineage>
        <taxon>Archaea</taxon>
        <taxon>Methanobacteriati</taxon>
        <taxon>Methanobacteriota</taxon>
        <taxon>Thermococci</taxon>
        <taxon>Thermococcales</taxon>
        <taxon>Thermococcaceae</taxon>
        <taxon>Thermococcus</taxon>
    </lineage>
</organism>
<reference evidence="1 2" key="1">
    <citation type="submission" date="2020-09" db="EMBL/GenBank/DDBJ databases">
        <authorList>
            <person name="Courtine D."/>
        </authorList>
    </citation>
    <scope>NUCLEOTIDE SEQUENCE [LARGE SCALE GENOMIC DNA]</scope>
    <source>
        <strain evidence="1 2">IRI35c</strain>
    </source>
</reference>
<name>A0A7G2DBH4_9EURY</name>
<gene>
    <name evidence="1" type="ORF">TIRI35C_2118</name>
</gene>
<sequence length="140" mass="15787">MKRLAALIVLIMFTLTPVVKACMSPADTYAVEVVLNKPGIIYKPYPPFHALHNALIENGTFIFRSHYDRRLYVRLWNGSDGPHLRVQIPVEWKTEDVSMGSLNVSLLVTPDALERLKEDGWSISDNTTFERGGYDNPPTG</sequence>
<accession>A0A7G2DBH4</accession>
<evidence type="ECO:0000313" key="1">
    <source>
        <dbReference type="EMBL" id="CAD5245272.1"/>
    </source>
</evidence>
<dbReference type="GeneID" id="58919867"/>
<dbReference type="AlphaFoldDB" id="A0A7G2DBH4"/>
<evidence type="ECO:0000313" key="2">
    <source>
        <dbReference type="Proteomes" id="UP000516304"/>
    </source>
</evidence>
<protein>
    <submittedName>
        <fullName evidence="1">Uncharacterized protein</fullName>
    </submittedName>
</protein>
<dbReference type="RefSeq" id="WP_188202812.1">
    <property type="nucleotide sequence ID" value="NZ_LR881183.1"/>
</dbReference>
<dbReference type="KEGG" id="tcq:TIRI35C_2118"/>
<proteinExistence type="predicted"/>
<keyword evidence="2" id="KW-1185">Reference proteome</keyword>
<dbReference type="Proteomes" id="UP000516304">
    <property type="component" value="Chromosome TIRI35C"/>
</dbReference>
<dbReference type="EMBL" id="LR881183">
    <property type="protein sequence ID" value="CAD5245272.1"/>
    <property type="molecule type" value="Genomic_DNA"/>
</dbReference>